<feature type="non-terminal residue" evidence="3">
    <location>
        <position position="435"/>
    </location>
</feature>
<feature type="compositionally biased region" description="Low complexity" evidence="1">
    <location>
        <begin position="377"/>
        <end position="393"/>
    </location>
</feature>
<protein>
    <recommendedName>
        <fullName evidence="2">Calponin-homology (CH) domain-containing protein</fullName>
    </recommendedName>
</protein>
<feature type="compositionally biased region" description="Low complexity" evidence="1">
    <location>
        <begin position="199"/>
        <end position="208"/>
    </location>
</feature>
<dbReference type="Gene3D" id="1.10.418.10">
    <property type="entry name" value="Calponin-like domain"/>
    <property type="match status" value="1"/>
</dbReference>
<evidence type="ECO:0000259" key="2">
    <source>
        <dbReference type="PROSITE" id="PS50021"/>
    </source>
</evidence>
<dbReference type="InterPro" id="IPR001715">
    <property type="entry name" value="CH_dom"/>
</dbReference>
<feature type="compositionally biased region" description="Low complexity" evidence="1">
    <location>
        <begin position="405"/>
        <end position="418"/>
    </location>
</feature>
<evidence type="ECO:0000313" key="4">
    <source>
        <dbReference type="Proteomes" id="UP001190700"/>
    </source>
</evidence>
<feature type="region of interest" description="Disordered" evidence="1">
    <location>
        <begin position="77"/>
        <end position="221"/>
    </location>
</feature>
<accession>A0AAE0L819</accession>
<feature type="region of interest" description="Disordered" evidence="1">
    <location>
        <begin position="363"/>
        <end position="435"/>
    </location>
</feature>
<organism evidence="3 4">
    <name type="scientific">Cymbomonas tetramitiformis</name>
    <dbReference type="NCBI Taxonomy" id="36881"/>
    <lineage>
        <taxon>Eukaryota</taxon>
        <taxon>Viridiplantae</taxon>
        <taxon>Chlorophyta</taxon>
        <taxon>Pyramimonadophyceae</taxon>
        <taxon>Pyramimonadales</taxon>
        <taxon>Pyramimonadaceae</taxon>
        <taxon>Cymbomonas</taxon>
    </lineage>
</organism>
<gene>
    <name evidence="3" type="ORF">CYMTET_16410</name>
</gene>
<dbReference type="PROSITE" id="PS50021">
    <property type="entry name" value="CH"/>
    <property type="match status" value="1"/>
</dbReference>
<feature type="compositionally biased region" description="Polar residues" evidence="1">
    <location>
        <begin position="123"/>
        <end position="137"/>
    </location>
</feature>
<sequence length="435" mass="46740">MSQAPGANGSFHGSSCSSLTMLEAIAAEDASLDFSPLQTLSKGAVLPEAAPVLPSWRQARGVPGTWPAPRSEVLLHEPATSPPQANVDLNREHPLRGPNMTQPSPPKDLPGKFMETPRGVHPQTFSQDDYGQASTSMHGPRLGKFSDQDVGPQDRSCNSFTPRQVKQPQRRPSKHGRSPSRGRPAWSGSVSKERDSSRSRPSSAPGPSHGRNASSPSGGLSNSAQAELMTWLLSMALPLPGAVIKGNRVCSLPTSRVLVQAFRSGLMLCNLVAKLDGCHLSGINPHPKTFPEAVYNYNRALHVLRQVRGMPRRWLWSAEMLVHGDADAVWGLVGDLHERYRHSPVVRSLHRDAKVPEAWQQHAAVHLASPSRRKGQSRPSPSPASASRHPATAQHAGGPPAGYSARAQTPQQRTTAAAGSSKLGRAFRSRSASPQ</sequence>
<dbReference type="CDD" id="cd00014">
    <property type="entry name" value="CH_SF"/>
    <property type="match status" value="1"/>
</dbReference>
<dbReference type="EMBL" id="LGRX02007213">
    <property type="protein sequence ID" value="KAK3275463.1"/>
    <property type="molecule type" value="Genomic_DNA"/>
</dbReference>
<feature type="compositionally biased region" description="Polar residues" evidence="1">
    <location>
        <begin position="211"/>
        <end position="221"/>
    </location>
</feature>
<feature type="compositionally biased region" description="Basic residues" evidence="1">
    <location>
        <begin position="168"/>
        <end position="180"/>
    </location>
</feature>
<evidence type="ECO:0000313" key="3">
    <source>
        <dbReference type="EMBL" id="KAK3275463.1"/>
    </source>
</evidence>
<name>A0AAE0L819_9CHLO</name>
<reference evidence="3 4" key="1">
    <citation type="journal article" date="2015" name="Genome Biol. Evol.">
        <title>Comparative Genomics of a Bacterivorous Green Alga Reveals Evolutionary Causalities and Consequences of Phago-Mixotrophic Mode of Nutrition.</title>
        <authorList>
            <person name="Burns J.A."/>
            <person name="Paasch A."/>
            <person name="Narechania A."/>
            <person name="Kim E."/>
        </authorList>
    </citation>
    <scope>NUCLEOTIDE SEQUENCE [LARGE SCALE GENOMIC DNA]</scope>
    <source>
        <strain evidence="3 4">PLY_AMNH</strain>
    </source>
</reference>
<dbReference type="AlphaFoldDB" id="A0AAE0L819"/>
<dbReference type="Proteomes" id="UP001190700">
    <property type="component" value="Unassembled WGS sequence"/>
</dbReference>
<feature type="domain" description="Calponin-homology (CH)" evidence="2">
    <location>
        <begin position="222"/>
        <end position="341"/>
    </location>
</feature>
<comment type="caution">
    <text evidence="3">The sequence shown here is derived from an EMBL/GenBank/DDBJ whole genome shotgun (WGS) entry which is preliminary data.</text>
</comment>
<proteinExistence type="predicted"/>
<dbReference type="InterPro" id="IPR036872">
    <property type="entry name" value="CH_dom_sf"/>
</dbReference>
<evidence type="ECO:0000256" key="1">
    <source>
        <dbReference type="SAM" id="MobiDB-lite"/>
    </source>
</evidence>
<feature type="compositionally biased region" description="Polar residues" evidence="1">
    <location>
        <begin position="155"/>
        <end position="167"/>
    </location>
</feature>
<dbReference type="SUPFAM" id="SSF47576">
    <property type="entry name" value="Calponin-homology domain, CH-domain"/>
    <property type="match status" value="1"/>
</dbReference>
<keyword evidence="4" id="KW-1185">Reference proteome</keyword>